<organism evidence="15 16">
    <name type="scientific">Danaus chrysippus</name>
    <name type="common">African queen</name>
    <dbReference type="NCBI Taxonomy" id="151541"/>
    <lineage>
        <taxon>Eukaryota</taxon>
        <taxon>Metazoa</taxon>
        <taxon>Ecdysozoa</taxon>
        <taxon>Arthropoda</taxon>
        <taxon>Hexapoda</taxon>
        <taxon>Insecta</taxon>
        <taxon>Pterygota</taxon>
        <taxon>Neoptera</taxon>
        <taxon>Endopterygota</taxon>
        <taxon>Lepidoptera</taxon>
        <taxon>Glossata</taxon>
        <taxon>Ditrysia</taxon>
        <taxon>Papilionoidea</taxon>
        <taxon>Nymphalidae</taxon>
        <taxon>Danainae</taxon>
        <taxon>Danaini</taxon>
        <taxon>Danaina</taxon>
        <taxon>Danaus</taxon>
        <taxon>Anosia</taxon>
    </lineage>
</organism>
<keyword evidence="10" id="KW-0406">Ion transport</keyword>
<dbReference type="GO" id="GO:1990246">
    <property type="term" value="C:uniplex complex"/>
    <property type="evidence" value="ECO:0007669"/>
    <property type="project" value="TreeGrafter"/>
</dbReference>
<feature type="domain" description="EF-hand" evidence="14">
    <location>
        <begin position="289"/>
        <end position="324"/>
    </location>
</feature>
<dbReference type="InterPro" id="IPR039800">
    <property type="entry name" value="MICU1/2/3"/>
</dbReference>
<keyword evidence="8" id="KW-0106">Calcium</keyword>
<dbReference type="PANTHER" id="PTHR12294:SF1">
    <property type="entry name" value="CALCIUM UPTAKE PROTEIN 1, MITOCHONDRIAL"/>
    <property type="match status" value="1"/>
</dbReference>
<evidence type="ECO:0000259" key="14">
    <source>
        <dbReference type="PROSITE" id="PS50222"/>
    </source>
</evidence>
<dbReference type="SMART" id="SM00054">
    <property type="entry name" value="EFh"/>
    <property type="match status" value="2"/>
</dbReference>
<dbReference type="CDD" id="cd15900">
    <property type="entry name" value="EFh_MICU"/>
    <property type="match status" value="1"/>
</dbReference>
<dbReference type="Proteomes" id="UP000789524">
    <property type="component" value="Unassembled WGS sequence"/>
</dbReference>
<evidence type="ECO:0000256" key="8">
    <source>
        <dbReference type="ARBA" id="ARBA00022837"/>
    </source>
</evidence>
<evidence type="ECO:0000256" key="3">
    <source>
        <dbReference type="ARBA" id="ARBA00022448"/>
    </source>
</evidence>
<dbReference type="GO" id="GO:0005509">
    <property type="term" value="F:calcium ion binding"/>
    <property type="evidence" value="ECO:0007669"/>
    <property type="project" value="InterPro"/>
</dbReference>
<keyword evidence="11" id="KW-0496">Mitochondrion</keyword>
<dbReference type="GO" id="GO:0005758">
    <property type="term" value="C:mitochondrial intermembrane space"/>
    <property type="evidence" value="ECO:0007669"/>
    <property type="project" value="UniProtKB-SubCell"/>
</dbReference>
<dbReference type="SUPFAM" id="SSF47473">
    <property type="entry name" value="EF-hand"/>
    <property type="match status" value="2"/>
</dbReference>
<dbReference type="Pfam" id="PF13833">
    <property type="entry name" value="EF-hand_8"/>
    <property type="match status" value="1"/>
</dbReference>
<keyword evidence="6" id="KW-0677">Repeat</keyword>
<comment type="caution">
    <text evidence="15">The sequence shown here is derived from an EMBL/GenBank/DDBJ whole genome shotgun (WGS) entry which is preliminary data.</text>
</comment>
<dbReference type="AlphaFoldDB" id="A0A8J2VYV7"/>
<dbReference type="InterPro" id="IPR018247">
    <property type="entry name" value="EF_Hand_1_Ca_BS"/>
</dbReference>
<sequence length="546" mass="63540">MYKITSRLLSIPKDSAILSSGFKKINSELVCSTGKVNFHKFHTQNNQNDYERLRQNLNKKLIYSVLFGVVAYSSYKIWNQYKVIPIITAAEQIVETESDAEVDKRKKRYKKEKIGFRDRKIIEYENRMRSYSTPDKIFRYFATVKLTFGENTEVYMTPDDFLRAITPGMKQPDGIIFCIRIIEYENRMRQYSTPDKVFRYFATLQAQHHDQHEVFMTPDDFLRSMTPGVKQPDGLGLDQYRRYDPKNIDETISHRLNLDLDEDSIFYKLGSSGLITFSDYIFLLTVLSTSRRHFEIAFRMFDLNGDGDVDCEEFEKVAALIRQQSSIGSRHRDHANTGNTFKGINSALTTYFFGPKLNEKLTIEKFLDFQHQLQNEILSLEFQRKQPDENGRITEADFAELLLAYAGYPAKKKARMLKRVKKMFRDHGVGITREDYLKFFHLLNNINDVDTALTFYHIAGASIDQPTLRHVARTVAHVDLDPHVINVVFTIFDENMDGQLSNREFVAVMKNRLLRGLEKPKDTGFVKLMHSLIKCARDTKPALLDF</sequence>
<dbReference type="PANTHER" id="PTHR12294">
    <property type="entry name" value="EF HAND DOMAIN FAMILY A1,A2-RELATED"/>
    <property type="match status" value="1"/>
</dbReference>
<reference evidence="15" key="1">
    <citation type="submission" date="2021-09" db="EMBL/GenBank/DDBJ databases">
        <authorList>
            <person name="Martin H S."/>
        </authorList>
    </citation>
    <scope>NUCLEOTIDE SEQUENCE</scope>
</reference>
<keyword evidence="4" id="KW-0109">Calcium transport</keyword>
<dbReference type="OrthoDB" id="10056860at2759"/>
<dbReference type="PROSITE" id="PS50222">
    <property type="entry name" value="EF_HAND_2"/>
    <property type="match status" value="2"/>
</dbReference>
<evidence type="ECO:0000256" key="12">
    <source>
        <dbReference type="ARBA" id="ARBA00023136"/>
    </source>
</evidence>
<evidence type="ECO:0000313" key="16">
    <source>
        <dbReference type="Proteomes" id="UP000789524"/>
    </source>
</evidence>
<dbReference type="EMBL" id="CAKASE010000045">
    <property type="protein sequence ID" value="CAG9560260.1"/>
    <property type="molecule type" value="Genomic_DNA"/>
</dbReference>
<evidence type="ECO:0000256" key="2">
    <source>
        <dbReference type="ARBA" id="ARBA00004569"/>
    </source>
</evidence>
<gene>
    <name evidence="15" type="ORF">DCHRY22_LOCUS1962</name>
</gene>
<dbReference type="GO" id="GO:0036444">
    <property type="term" value="P:calcium import into the mitochondrion"/>
    <property type="evidence" value="ECO:0007669"/>
    <property type="project" value="UniProtKB-ARBA"/>
</dbReference>
<dbReference type="InterPro" id="IPR011992">
    <property type="entry name" value="EF-hand-dom_pair"/>
</dbReference>
<evidence type="ECO:0000256" key="6">
    <source>
        <dbReference type="ARBA" id="ARBA00022737"/>
    </source>
</evidence>
<evidence type="ECO:0000313" key="15">
    <source>
        <dbReference type="EMBL" id="CAG9560260.1"/>
    </source>
</evidence>
<evidence type="ECO:0000256" key="5">
    <source>
        <dbReference type="ARBA" id="ARBA00022723"/>
    </source>
</evidence>
<evidence type="ECO:0000256" key="11">
    <source>
        <dbReference type="ARBA" id="ARBA00023128"/>
    </source>
</evidence>
<accession>A0A8J2VYV7</accession>
<dbReference type="PROSITE" id="PS00018">
    <property type="entry name" value="EF_HAND_1"/>
    <property type="match status" value="2"/>
</dbReference>
<evidence type="ECO:0000256" key="7">
    <source>
        <dbReference type="ARBA" id="ARBA00022792"/>
    </source>
</evidence>
<evidence type="ECO:0000256" key="9">
    <source>
        <dbReference type="ARBA" id="ARBA00022946"/>
    </source>
</evidence>
<protein>
    <submittedName>
        <fullName evidence="15">(African queen) hypothetical protein</fullName>
    </submittedName>
</protein>
<keyword evidence="3" id="KW-0813">Transport</keyword>
<name>A0A8J2VYV7_9NEOP</name>
<evidence type="ECO:0000256" key="13">
    <source>
        <dbReference type="ARBA" id="ARBA00038333"/>
    </source>
</evidence>
<evidence type="ECO:0000256" key="1">
    <source>
        <dbReference type="ARBA" id="ARBA00004273"/>
    </source>
</evidence>
<comment type="similarity">
    <text evidence="13">Belongs to the MICU1 family. MICU1 subfamily.</text>
</comment>
<proteinExistence type="inferred from homology"/>
<feature type="domain" description="EF-hand" evidence="14">
    <location>
        <begin position="480"/>
        <end position="515"/>
    </location>
</feature>
<dbReference type="GO" id="GO:0051560">
    <property type="term" value="P:mitochondrial calcium ion homeostasis"/>
    <property type="evidence" value="ECO:0007669"/>
    <property type="project" value="TreeGrafter"/>
</dbReference>
<evidence type="ECO:0000256" key="10">
    <source>
        <dbReference type="ARBA" id="ARBA00023065"/>
    </source>
</evidence>
<dbReference type="Gene3D" id="1.10.238.10">
    <property type="entry name" value="EF-hand"/>
    <property type="match status" value="2"/>
</dbReference>
<keyword evidence="16" id="KW-1185">Reference proteome</keyword>
<evidence type="ECO:0000256" key="4">
    <source>
        <dbReference type="ARBA" id="ARBA00022568"/>
    </source>
</evidence>
<keyword evidence="12" id="KW-0472">Membrane</keyword>
<comment type="subcellular location">
    <subcellularLocation>
        <location evidence="1">Mitochondrion inner membrane</location>
    </subcellularLocation>
    <subcellularLocation>
        <location evidence="2">Mitochondrion intermembrane space</location>
    </subcellularLocation>
</comment>
<dbReference type="InterPro" id="IPR002048">
    <property type="entry name" value="EF_hand_dom"/>
</dbReference>
<dbReference type="Pfam" id="PF13202">
    <property type="entry name" value="EF-hand_5"/>
    <property type="match status" value="1"/>
</dbReference>
<keyword evidence="7" id="KW-0999">Mitochondrion inner membrane</keyword>
<keyword evidence="9" id="KW-0809">Transit peptide</keyword>
<keyword evidence="5" id="KW-0479">Metal-binding</keyword>